<dbReference type="InterPro" id="IPR012677">
    <property type="entry name" value="Nucleotide-bd_a/b_plait_sf"/>
</dbReference>
<dbReference type="EMBL" id="CALNXI010000134">
    <property type="protein sequence ID" value="CAH3020037.1"/>
    <property type="molecule type" value="Genomic_DNA"/>
</dbReference>
<evidence type="ECO:0000259" key="3">
    <source>
        <dbReference type="PROSITE" id="PS50102"/>
    </source>
</evidence>
<dbReference type="PANTHER" id="PTHR11176:SF57">
    <property type="entry name" value="PROTEIN BOULE"/>
    <property type="match status" value="1"/>
</dbReference>
<dbReference type="SUPFAM" id="SSF54928">
    <property type="entry name" value="RNA-binding domain, RBD"/>
    <property type="match status" value="1"/>
</dbReference>
<protein>
    <recommendedName>
        <fullName evidence="3">RRM domain-containing protein</fullName>
    </recommendedName>
</protein>
<dbReference type="InterPro" id="IPR000504">
    <property type="entry name" value="RRM_dom"/>
</dbReference>
<keyword evidence="1 2" id="KW-0694">RNA-binding</keyword>
<organism evidence="4 5">
    <name type="scientific">Porites evermanni</name>
    <dbReference type="NCBI Taxonomy" id="104178"/>
    <lineage>
        <taxon>Eukaryota</taxon>
        <taxon>Metazoa</taxon>
        <taxon>Cnidaria</taxon>
        <taxon>Anthozoa</taxon>
        <taxon>Hexacorallia</taxon>
        <taxon>Scleractinia</taxon>
        <taxon>Fungiina</taxon>
        <taxon>Poritidae</taxon>
        <taxon>Porites</taxon>
    </lineage>
</organism>
<dbReference type="Proteomes" id="UP001159427">
    <property type="component" value="Unassembled WGS sequence"/>
</dbReference>
<feature type="non-terminal residue" evidence="4">
    <location>
        <position position="181"/>
    </location>
</feature>
<feature type="domain" description="RRM" evidence="3">
    <location>
        <begin position="15"/>
        <end position="91"/>
    </location>
</feature>
<gene>
    <name evidence="4" type="ORF">PEVE_00005341</name>
</gene>
<dbReference type="Pfam" id="PF00076">
    <property type="entry name" value="RRM_1"/>
    <property type="match status" value="1"/>
</dbReference>
<keyword evidence="5" id="KW-1185">Reference proteome</keyword>
<dbReference type="SMART" id="SM00360">
    <property type="entry name" value="RRM"/>
    <property type="match status" value="1"/>
</dbReference>
<evidence type="ECO:0000313" key="4">
    <source>
        <dbReference type="EMBL" id="CAH3020037.1"/>
    </source>
</evidence>
<name>A0ABN8LVY9_9CNID</name>
<dbReference type="PANTHER" id="PTHR11176">
    <property type="entry name" value="BOULE-RELATED"/>
    <property type="match status" value="1"/>
</dbReference>
<feature type="non-terminal residue" evidence="4">
    <location>
        <position position="1"/>
    </location>
</feature>
<comment type="caution">
    <text evidence="4">The sequence shown here is derived from an EMBL/GenBank/DDBJ whole genome shotgun (WGS) entry which is preliminary data.</text>
</comment>
<dbReference type="PROSITE" id="PS50102">
    <property type="entry name" value="RRM"/>
    <property type="match status" value="1"/>
</dbReference>
<proteinExistence type="predicted"/>
<dbReference type="Gene3D" id="3.30.70.330">
    <property type="match status" value="1"/>
</dbReference>
<sequence>QDSQSTYLFGKRFKNRLFVGGLPVDTTAQELAEFFSHFSVVIEAKVIFDEHQIPKGYGFVTFQTEEDVRNVTEMGTLFLRNKKLNLGPAVKKQVPTPVVDNSELVVVSGNMRGEFFYPCPVTAVPVNPYQACHPVPPTYYAPSGYVTGNMQTEWKQPNLQIAPPFSVNVSSGHAHTVSLVL</sequence>
<evidence type="ECO:0000256" key="1">
    <source>
        <dbReference type="ARBA" id="ARBA00022884"/>
    </source>
</evidence>
<accession>A0ABN8LVY9</accession>
<evidence type="ECO:0000313" key="5">
    <source>
        <dbReference type="Proteomes" id="UP001159427"/>
    </source>
</evidence>
<evidence type="ECO:0000256" key="2">
    <source>
        <dbReference type="PROSITE-ProRule" id="PRU00176"/>
    </source>
</evidence>
<dbReference type="InterPro" id="IPR035979">
    <property type="entry name" value="RBD_domain_sf"/>
</dbReference>
<reference evidence="4 5" key="1">
    <citation type="submission" date="2022-05" db="EMBL/GenBank/DDBJ databases">
        <authorList>
            <consortium name="Genoscope - CEA"/>
            <person name="William W."/>
        </authorList>
    </citation>
    <scope>NUCLEOTIDE SEQUENCE [LARGE SCALE GENOMIC DNA]</scope>
</reference>